<keyword evidence="2" id="KW-1185">Reference proteome</keyword>
<evidence type="ECO:0000313" key="1">
    <source>
        <dbReference type="EMBL" id="TDZ19455.1"/>
    </source>
</evidence>
<dbReference type="Proteomes" id="UP000014480">
    <property type="component" value="Unassembled WGS sequence"/>
</dbReference>
<organism evidence="1 2">
    <name type="scientific">Colletotrichum orbiculare (strain 104-T / ATCC 96160 / CBS 514.97 / LARS 414 / MAFF 240422)</name>
    <name type="common">Cucumber anthracnose fungus</name>
    <name type="synonym">Colletotrichum lagenarium</name>
    <dbReference type="NCBI Taxonomy" id="1213857"/>
    <lineage>
        <taxon>Eukaryota</taxon>
        <taxon>Fungi</taxon>
        <taxon>Dikarya</taxon>
        <taxon>Ascomycota</taxon>
        <taxon>Pezizomycotina</taxon>
        <taxon>Sordariomycetes</taxon>
        <taxon>Hypocreomycetidae</taxon>
        <taxon>Glomerellales</taxon>
        <taxon>Glomerellaceae</taxon>
        <taxon>Colletotrichum</taxon>
        <taxon>Colletotrichum orbiculare species complex</taxon>
    </lineage>
</organism>
<name>A0A484FP35_COLOR</name>
<gene>
    <name evidence="1" type="ORF">Cob_v007767</name>
</gene>
<accession>A0A484FP35</accession>
<dbReference type="EMBL" id="AMCV02000020">
    <property type="protein sequence ID" value="TDZ19455.1"/>
    <property type="molecule type" value="Genomic_DNA"/>
</dbReference>
<sequence>MPLKLGHPENDQDGTSLGSTFRVVGDQGYDLAVFGGLRPSVQLPNIDPVRVSRAPSLGVHDGNRWPRAFSGSNFVKCT</sequence>
<evidence type="ECO:0000313" key="2">
    <source>
        <dbReference type="Proteomes" id="UP000014480"/>
    </source>
</evidence>
<dbReference type="AlphaFoldDB" id="A0A484FP35"/>
<protein>
    <submittedName>
        <fullName evidence="1">Uncharacterized protein</fullName>
    </submittedName>
</protein>
<reference evidence="2" key="2">
    <citation type="journal article" date="2019" name="Mol. Plant Microbe Interact.">
        <title>Genome sequence resources for four phytopathogenic fungi from the Colletotrichum orbiculare species complex.</title>
        <authorList>
            <person name="Gan P."/>
            <person name="Tsushima A."/>
            <person name="Narusaka M."/>
            <person name="Narusaka Y."/>
            <person name="Takano Y."/>
            <person name="Kubo Y."/>
            <person name="Shirasu K."/>
        </authorList>
    </citation>
    <scope>GENOME REANNOTATION</scope>
    <source>
        <strain evidence="2">104-T / ATCC 96160 / CBS 514.97 / LARS 414 / MAFF 240422</strain>
    </source>
</reference>
<reference evidence="2" key="1">
    <citation type="journal article" date="2013" name="New Phytol.">
        <title>Comparative genomic and transcriptomic analyses reveal the hemibiotrophic stage shift of Colletotrichum fungi.</title>
        <authorList>
            <person name="Gan P."/>
            <person name="Ikeda K."/>
            <person name="Irieda H."/>
            <person name="Narusaka M."/>
            <person name="O'Connell R.J."/>
            <person name="Narusaka Y."/>
            <person name="Takano Y."/>
            <person name="Kubo Y."/>
            <person name="Shirasu K."/>
        </authorList>
    </citation>
    <scope>NUCLEOTIDE SEQUENCE [LARGE SCALE GENOMIC DNA]</scope>
    <source>
        <strain evidence="2">104-T / ATCC 96160 / CBS 514.97 / LARS 414 / MAFF 240422</strain>
    </source>
</reference>
<comment type="caution">
    <text evidence="1">The sequence shown here is derived from an EMBL/GenBank/DDBJ whole genome shotgun (WGS) entry which is preliminary data.</text>
</comment>
<proteinExistence type="predicted"/>